<dbReference type="KEGG" id="lhi:JP39_09350"/>
<dbReference type="STRING" id="1074467.JP39_09350"/>
<gene>
    <name evidence="1" type="ORF">JP39_09350</name>
</gene>
<reference evidence="1 2" key="1">
    <citation type="submission" date="2015-08" db="EMBL/GenBank/DDBJ databases">
        <title>Genomic sequence of Lactobacillus heilongjiangensis DSM 28069, isolated from Chinese traditional pickle.</title>
        <authorList>
            <person name="Jiang X."/>
            <person name="Zheng B."/>
            <person name="Cheng H."/>
        </authorList>
    </citation>
    <scope>NUCLEOTIDE SEQUENCE [LARGE SCALE GENOMIC DNA]</scope>
    <source>
        <strain evidence="1 2">DSM 28069</strain>
    </source>
</reference>
<name>A0A0K2LE12_9LACO</name>
<sequence length="106" mass="13251">MNKDLRIILERIKQNFTRKRDTEYYLQVVNDYYDQTYNFFINIRPRGKRLHSIPLHTVEDYRLSYLEKIIDKIMEQYKFSITYDGFVGQKWPEKQELIQKRRHKDE</sequence>
<dbReference type="Proteomes" id="UP000061546">
    <property type="component" value="Chromosome"/>
</dbReference>
<protein>
    <submittedName>
        <fullName evidence="1">Acetyl-CoA carboxylase</fullName>
    </submittedName>
</protein>
<accession>A0A0K2LE12</accession>
<organism evidence="1 2">
    <name type="scientific">Companilactobacillus heilongjiangensis</name>
    <dbReference type="NCBI Taxonomy" id="1074467"/>
    <lineage>
        <taxon>Bacteria</taxon>
        <taxon>Bacillati</taxon>
        <taxon>Bacillota</taxon>
        <taxon>Bacilli</taxon>
        <taxon>Lactobacillales</taxon>
        <taxon>Lactobacillaceae</taxon>
        <taxon>Companilactobacillus</taxon>
    </lineage>
</organism>
<evidence type="ECO:0000313" key="1">
    <source>
        <dbReference type="EMBL" id="ALB29539.1"/>
    </source>
</evidence>
<keyword evidence="2" id="KW-1185">Reference proteome</keyword>
<dbReference type="RefSeq" id="WP_041501478.1">
    <property type="nucleotide sequence ID" value="NZ_BJDV01000010.1"/>
</dbReference>
<dbReference type="EMBL" id="CP012559">
    <property type="protein sequence ID" value="ALB29539.1"/>
    <property type="molecule type" value="Genomic_DNA"/>
</dbReference>
<proteinExistence type="predicted"/>
<dbReference type="AlphaFoldDB" id="A0A0K2LE12"/>
<dbReference type="OrthoDB" id="2248172at2"/>
<evidence type="ECO:0000313" key="2">
    <source>
        <dbReference type="Proteomes" id="UP000061546"/>
    </source>
</evidence>